<protein>
    <submittedName>
        <fullName evidence="2">Ketopantoate reductase family protein</fullName>
    </submittedName>
</protein>
<dbReference type="Proteomes" id="UP000251144">
    <property type="component" value="Unassembled WGS sequence"/>
</dbReference>
<gene>
    <name evidence="2" type="ORF">C4N26_06105</name>
</gene>
<name>A0A329TWH7_9FIRM</name>
<proteinExistence type="predicted"/>
<dbReference type="Pfam" id="PF02558">
    <property type="entry name" value="ApbA"/>
    <property type="match status" value="1"/>
</dbReference>
<dbReference type="AlphaFoldDB" id="A0A329TWH7"/>
<dbReference type="SUPFAM" id="SSF51735">
    <property type="entry name" value="NAD(P)-binding Rossmann-fold domains"/>
    <property type="match status" value="1"/>
</dbReference>
<comment type="caution">
    <text evidence="2">The sequence shown here is derived from an EMBL/GenBank/DDBJ whole genome shotgun (WGS) entry which is preliminary data.</text>
</comment>
<dbReference type="RefSeq" id="WP_158400806.1">
    <property type="nucleotide sequence ID" value="NZ_PRLB01000004.1"/>
</dbReference>
<dbReference type="Gene3D" id="3.40.50.720">
    <property type="entry name" value="NAD(P)-binding Rossmann-like Domain"/>
    <property type="match status" value="1"/>
</dbReference>
<organism evidence="2 3">
    <name type="scientific">Faecalibacterium prausnitzii</name>
    <dbReference type="NCBI Taxonomy" id="853"/>
    <lineage>
        <taxon>Bacteria</taxon>
        <taxon>Bacillati</taxon>
        <taxon>Bacillota</taxon>
        <taxon>Clostridia</taxon>
        <taxon>Eubacteriales</taxon>
        <taxon>Oscillospiraceae</taxon>
        <taxon>Faecalibacterium</taxon>
    </lineage>
</organism>
<dbReference type="OrthoDB" id="9772736at2"/>
<sequence length="324" mass="36248">MRILVYGAGVQGCELAHRLLQNKKNVVTMLARGEWKERLDQRGLVIRHWAQCRTTVDRVATIDTLAPDDCYDLVFVTMQAGQLPDVLPILKQNRSEYFVFVGNDPHAVEVMQAMQRPADKIAFGFQSSGGHRDVDKVVSAHVGVDMTIGGATAPLSGVFRYRVKTAFEGAKYKLTFVSDMDGWLKCHLALILPACYLCYACSGDLSKATKEQRDLVLDAAWEACEMLKAAHIPVDDKENTDCYRAGTPGRRKMDAMVLALCKTPLGRLCVSDHAMHAVAEMQYLDEAFEGLRARTSVRMTAWDTLRSQMPSWDIMRKKTAKAKR</sequence>
<accession>A0A329TWH7</accession>
<feature type="domain" description="Ketopantoate reductase N-terminal" evidence="1">
    <location>
        <begin position="3"/>
        <end position="149"/>
    </location>
</feature>
<reference evidence="2 3" key="1">
    <citation type="submission" date="2018-02" db="EMBL/GenBank/DDBJ databases">
        <title>Complete genome sequencing of Faecalibacterium prausnitzii strains isolated from the human gut.</title>
        <authorList>
            <person name="Fitzgerald B.C."/>
            <person name="Shkoporov A.N."/>
            <person name="Ross P.R."/>
            <person name="Hill C."/>
        </authorList>
    </citation>
    <scope>NUCLEOTIDE SEQUENCE [LARGE SCALE GENOMIC DNA]</scope>
    <source>
        <strain evidence="2 3">APC942/32-1</strain>
    </source>
</reference>
<dbReference type="InterPro" id="IPR013332">
    <property type="entry name" value="KPR_N"/>
</dbReference>
<dbReference type="InterPro" id="IPR036291">
    <property type="entry name" value="NAD(P)-bd_dom_sf"/>
</dbReference>
<evidence type="ECO:0000259" key="1">
    <source>
        <dbReference type="Pfam" id="PF02558"/>
    </source>
</evidence>
<dbReference type="EMBL" id="PRLB01000004">
    <property type="protein sequence ID" value="RAW54437.1"/>
    <property type="molecule type" value="Genomic_DNA"/>
</dbReference>
<evidence type="ECO:0000313" key="2">
    <source>
        <dbReference type="EMBL" id="RAW54437.1"/>
    </source>
</evidence>
<evidence type="ECO:0000313" key="3">
    <source>
        <dbReference type="Proteomes" id="UP000251144"/>
    </source>
</evidence>